<keyword evidence="4" id="KW-1185">Reference proteome</keyword>
<dbReference type="InterPro" id="IPR023346">
    <property type="entry name" value="Lysozyme-like_dom_sf"/>
</dbReference>
<dbReference type="GeneID" id="13405579"/>
<feature type="domain" description="TtsA-like Glycoside hydrolase family 108" evidence="1">
    <location>
        <begin position="16"/>
        <end position="100"/>
    </location>
</feature>
<dbReference type="Gene3D" id="1.20.141.10">
    <property type="entry name" value="Chitosanase, subunit A, domain 1"/>
    <property type="match status" value="1"/>
</dbReference>
<dbReference type="KEGG" id="vg:13405579"/>
<gene>
    <name evidence="3" type="ORF">KL1_0003</name>
</gene>
<evidence type="ECO:0000313" key="3">
    <source>
        <dbReference type="EMBL" id="AEX56073.1"/>
    </source>
</evidence>
<proteinExistence type="predicted"/>
<evidence type="ECO:0000259" key="1">
    <source>
        <dbReference type="Pfam" id="PF05838"/>
    </source>
</evidence>
<dbReference type="Pfam" id="PF09374">
    <property type="entry name" value="PG_binding_3"/>
    <property type="match status" value="1"/>
</dbReference>
<dbReference type="SUPFAM" id="SSF53955">
    <property type="entry name" value="Lysozyme-like"/>
    <property type="match status" value="1"/>
</dbReference>
<evidence type="ECO:0000259" key="2">
    <source>
        <dbReference type="Pfam" id="PF09374"/>
    </source>
</evidence>
<evidence type="ECO:0000313" key="4">
    <source>
        <dbReference type="Proteomes" id="UP000009001"/>
    </source>
</evidence>
<dbReference type="RefSeq" id="YP_006560754.1">
    <property type="nucleotide sequence ID" value="NC_018278.1"/>
</dbReference>
<dbReference type="CDD" id="cd13926">
    <property type="entry name" value="N-acetylmuramidase_GH108"/>
    <property type="match status" value="1"/>
</dbReference>
<dbReference type="Proteomes" id="UP000009001">
    <property type="component" value="Segment"/>
</dbReference>
<dbReference type="InterPro" id="IPR018537">
    <property type="entry name" value="Peptidoglycan-bd_3"/>
</dbReference>
<sequence length="188" mass="21029">MTTATNLPANVKAKIDETIVAEGGDKYTNDPTDRGGPTKYGITQATYNAFGFIGDVKNCTYDQAVQIYALRYWSQPGFDKVGDIHAGLAFEMFDWGVTSGPSRPSQALQRSLNVLNQQAKDYPDISADGRIGPMTLHALQSFVSRRGVEGLRYLVEMVQALRRVFYMEISERDQSQEKYANGWQSRIK</sequence>
<name>I6NRD1_9CAUD</name>
<accession>I6NRD1</accession>
<dbReference type="OrthoDB" id="16763at10239"/>
<protein>
    <submittedName>
        <fullName evidence="3">Lysozyme</fullName>
    </submittedName>
</protein>
<dbReference type="InterPro" id="IPR008565">
    <property type="entry name" value="TtsA-like_GH18_dom"/>
</dbReference>
<organism evidence="3 4">
    <name type="scientific">Burkholderia phage vB_BceS_KL1</name>
    <dbReference type="NCBI Taxonomy" id="1132026"/>
    <lineage>
        <taxon>Viruses</taxon>
        <taxon>Duplodnaviria</taxon>
        <taxon>Heunggongvirae</taxon>
        <taxon>Uroviricota</taxon>
        <taxon>Caudoviricetes</taxon>
        <taxon>Jondennisvirinae</taxon>
        <taxon>Kilunavirus</taxon>
        <taxon>Kilunavirus KL1</taxon>
    </lineage>
</organism>
<dbReference type="Pfam" id="PF05838">
    <property type="entry name" value="Glyco_hydro_108"/>
    <property type="match status" value="1"/>
</dbReference>
<feature type="domain" description="Peptidoglycan binding" evidence="2">
    <location>
        <begin position="104"/>
        <end position="186"/>
    </location>
</feature>
<dbReference type="EMBL" id="JF939047">
    <property type="protein sequence ID" value="AEX56073.1"/>
    <property type="molecule type" value="Genomic_DNA"/>
</dbReference>
<reference evidence="3 4" key="1">
    <citation type="journal article" date="2012" name="BMC Genomics">
        <title>Comparative analysis of two phenotypically-similar but genomically-distinct Burkholderia cenocepacia-specific bacteriophages.</title>
        <authorList>
            <person name="Lynch K.H."/>
            <person name="Stothard P."/>
            <person name="Dennis J.J."/>
        </authorList>
    </citation>
    <scope>NUCLEOTIDE SEQUENCE [LARGE SCALE GENOMIC DNA]</scope>
</reference>